<gene>
    <name evidence="2" type="ORF">LTR09_011559</name>
</gene>
<dbReference type="Proteomes" id="UP001271007">
    <property type="component" value="Unassembled WGS sequence"/>
</dbReference>
<evidence type="ECO:0000256" key="1">
    <source>
        <dbReference type="SAM" id="MobiDB-lite"/>
    </source>
</evidence>
<evidence type="ECO:0000313" key="2">
    <source>
        <dbReference type="EMBL" id="KAK3046990.1"/>
    </source>
</evidence>
<reference evidence="2" key="1">
    <citation type="submission" date="2023-04" db="EMBL/GenBank/DDBJ databases">
        <title>Black Yeasts Isolated from many extreme environments.</title>
        <authorList>
            <person name="Coleine C."/>
            <person name="Stajich J.E."/>
            <person name="Selbmann L."/>
        </authorList>
    </citation>
    <scope>NUCLEOTIDE SEQUENCE</scope>
    <source>
        <strain evidence="2">CCFEE 5312</strain>
    </source>
</reference>
<keyword evidence="3" id="KW-1185">Reference proteome</keyword>
<organism evidence="2 3">
    <name type="scientific">Extremus antarcticus</name>
    <dbReference type="NCBI Taxonomy" id="702011"/>
    <lineage>
        <taxon>Eukaryota</taxon>
        <taxon>Fungi</taxon>
        <taxon>Dikarya</taxon>
        <taxon>Ascomycota</taxon>
        <taxon>Pezizomycotina</taxon>
        <taxon>Dothideomycetes</taxon>
        <taxon>Dothideomycetidae</taxon>
        <taxon>Mycosphaerellales</taxon>
        <taxon>Extremaceae</taxon>
        <taxon>Extremus</taxon>
    </lineage>
</organism>
<feature type="region of interest" description="Disordered" evidence="1">
    <location>
        <begin position="1"/>
        <end position="56"/>
    </location>
</feature>
<comment type="caution">
    <text evidence="2">The sequence shown here is derived from an EMBL/GenBank/DDBJ whole genome shotgun (WGS) entry which is preliminary data.</text>
</comment>
<feature type="compositionally biased region" description="Low complexity" evidence="1">
    <location>
        <begin position="28"/>
        <end position="40"/>
    </location>
</feature>
<evidence type="ECO:0000313" key="3">
    <source>
        <dbReference type="Proteomes" id="UP001271007"/>
    </source>
</evidence>
<protein>
    <submittedName>
        <fullName evidence="2">Uncharacterized protein</fullName>
    </submittedName>
</protein>
<dbReference type="AlphaFoldDB" id="A0AAJ0D5W6"/>
<name>A0AAJ0D5W6_9PEZI</name>
<dbReference type="EMBL" id="JAWDJX010000071">
    <property type="protein sequence ID" value="KAK3046990.1"/>
    <property type="molecule type" value="Genomic_DNA"/>
</dbReference>
<proteinExistence type="predicted"/>
<sequence length="250" mass="28352">MSPNHISLPTIEEEPAREYPRTPYPFNSESSNSSRSTLSSMAHLSESPPEPEVFAFSPDYASRAATFWGKDSDPLNGQSPRHEGDSECSTCCSEEWCSECEFIVQSTEEAGPELAAPSQHEEDALHTFASAALEADQDSATSNSRKRMRMEFPGLIDCTTPDRCRIQIPDLLNDTVVETAPAYHELEMLKTPVSPTKRIVDVLAEKYTGEDRLYKLMWQDSWVHESRIPDAQMIRLDHYRRYSRVWDVLS</sequence>
<accession>A0AAJ0D5W6</accession>